<proteinExistence type="predicted"/>
<organism evidence="2 3">
    <name type="scientific">Phycicoccus elongatus Lp2</name>
    <dbReference type="NCBI Taxonomy" id="1193181"/>
    <lineage>
        <taxon>Bacteria</taxon>
        <taxon>Bacillati</taxon>
        <taxon>Actinomycetota</taxon>
        <taxon>Actinomycetes</taxon>
        <taxon>Micrococcales</taxon>
        <taxon>Intrasporangiaceae</taxon>
        <taxon>Phycicoccus</taxon>
    </lineage>
</organism>
<sequence length="88" mass="9405">MSDLAAAETQWHDWIEEACDALDVDASLVDVKTIHGLTKRIAHGYDRPMAPVGAFILGLAVGGREGADVGALRAVLESTIHGRHEEEA</sequence>
<evidence type="ECO:0000313" key="2">
    <source>
        <dbReference type="EMBL" id="CCH71016.1"/>
    </source>
</evidence>
<evidence type="ECO:0000259" key="1">
    <source>
        <dbReference type="Pfam" id="PF20058"/>
    </source>
</evidence>
<dbReference type="RefSeq" id="WP_010850852.1">
    <property type="nucleotide sequence ID" value="NZ_HF570956.1"/>
</dbReference>
<gene>
    <name evidence="2" type="ORF">BN10_750008</name>
</gene>
<dbReference type="AlphaFoldDB" id="N0E4X9"/>
<dbReference type="Pfam" id="PF20058">
    <property type="entry name" value="DUF6457"/>
    <property type="match status" value="1"/>
</dbReference>
<comment type="caution">
    <text evidence="2">The sequence shown here is derived from an EMBL/GenBank/DDBJ whole genome shotgun (WGS) entry which is preliminary data.</text>
</comment>
<accession>N0E4X9</accession>
<dbReference type="eggNOG" id="COG0746">
    <property type="taxonomic scope" value="Bacteria"/>
</dbReference>
<dbReference type="STRING" id="1193181.BN10_750008"/>
<reference evidence="2 3" key="1">
    <citation type="journal article" date="2013" name="ISME J.">
        <title>A metabolic model for members of the genus Tetrasphaera involved in enhanced biological phosphorus removal.</title>
        <authorList>
            <person name="Kristiansen R."/>
            <person name="Nguyen H.T.T."/>
            <person name="Saunders A.M."/>
            <person name="Nielsen J.L."/>
            <person name="Wimmer R."/>
            <person name="Le V.Q."/>
            <person name="McIlroy S.J."/>
            <person name="Petrovski S."/>
            <person name="Seviour R.J."/>
            <person name="Calteau A."/>
            <person name="Nielsen K.L."/>
            <person name="Nielsen P.H."/>
        </authorList>
    </citation>
    <scope>NUCLEOTIDE SEQUENCE [LARGE SCALE GENOMIC DNA]</scope>
    <source>
        <strain evidence="2 3">Lp2</strain>
    </source>
</reference>
<dbReference type="OrthoDB" id="4735656at2"/>
<dbReference type="HOGENOM" id="CLU_154370_3_0_11"/>
<feature type="domain" description="DUF6457" evidence="1">
    <location>
        <begin position="8"/>
        <end position="79"/>
    </location>
</feature>
<protein>
    <recommendedName>
        <fullName evidence="1">DUF6457 domain-containing protein</fullName>
    </recommendedName>
</protein>
<name>N0E4X9_9MICO</name>
<evidence type="ECO:0000313" key="3">
    <source>
        <dbReference type="Proteomes" id="UP000013167"/>
    </source>
</evidence>
<dbReference type="Proteomes" id="UP000013167">
    <property type="component" value="Unassembled WGS sequence"/>
</dbReference>
<keyword evidence="3" id="KW-1185">Reference proteome</keyword>
<dbReference type="EMBL" id="CAIZ01000147">
    <property type="protein sequence ID" value="CCH71016.1"/>
    <property type="molecule type" value="Genomic_DNA"/>
</dbReference>
<dbReference type="InterPro" id="IPR045598">
    <property type="entry name" value="DUF6457"/>
</dbReference>